<reference evidence="1 2" key="1">
    <citation type="journal article" date="2024" name="BMC Biol.">
        <title>Comparative genomics of Ascetosporea gives new insight into the evolutionary basis for animal parasitism in Rhizaria.</title>
        <authorList>
            <person name="Hiltunen Thoren M."/>
            <person name="Onut-Brannstrom I."/>
            <person name="Alfjorden A."/>
            <person name="Peckova H."/>
            <person name="Swords F."/>
            <person name="Hooper C."/>
            <person name="Holzer A.S."/>
            <person name="Bass D."/>
            <person name="Burki F."/>
        </authorList>
    </citation>
    <scope>NUCLEOTIDE SEQUENCE [LARGE SCALE GENOMIC DNA]</scope>
    <source>
        <strain evidence="1">20-A016</strain>
    </source>
</reference>
<organism evidence="1 2">
    <name type="scientific">Bonamia ostreae</name>
    <dbReference type="NCBI Taxonomy" id="126728"/>
    <lineage>
        <taxon>Eukaryota</taxon>
        <taxon>Sar</taxon>
        <taxon>Rhizaria</taxon>
        <taxon>Endomyxa</taxon>
        <taxon>Ascetosporea</taxon>
        <taxon>Haplosporida</taxon>
        <taxon>Bonamia</taxon>
    </lineage>
</organism>
<dbReference type="EMBL" id="JBDODL010001671">
    <property type="protein sequence ID" value="MES1921714.1"/>
    <property type="molecule type" value="Genomic_DNA"/>
</dbReference>
<comment type="caution">
    <text evidence="1">The sequence shown here is derived from an EMBL/GenBank/DDBJ whole genome shotgun (WGS) entry which is preliminary data.</text>
</comment>
<gene>
    <name evidence="1" type="ORF">MHBO_003245</name>
</gene>
<keyword evidence="2" id="KW-1185">Reference proteome</keyword>
<feature type="non-terminal residue" evidence="1">
    <location>
        <position position="176"/>
    </location>
</feature>
<evidence type="ECO:0000313" key="2">
    <source>
        <dbReference type="Proteomes" id="UP001439008"/>
    </source>
</evidence>
<name>A0ABV2AQ99_9EUKA</name>
<accession>A0ABV2AQ99</accession>
<proteinExistence type="predicted"/>
<protein>
    <submittedName>
        <fullName evidence="1">Uncharacterized protein</fullName>
    </submittedName>
</protein>
<dbReference type="Proteomes" id="UP001439008">
    <property type="component" value="Unassembled WGS sequence"/>
</dbReference>
<sequence length="176" mass="20092">MIPQLNVRQKMSVFSVFACCQYFKKFEGEQLEIMKHIINPILNDPRFFVNINKKLSENISTLINCEITSQNKSSDDFKIEFFKMLEKCIGIIEGILNLKQKIVNCALLAQKSTNTTLSINGSIIIGKLIATHNANENLVLDLFKNLLKYSDPKDIDKIQSVFTYILKVPGKIDIMD</sequence>
<evidence type="ECO:0000313" key="1">
    <source>
        <dbReference type="EMBL" id="MES1921714.1"/>
    </source>
</evidence>